<evidence type="ECO:0000313" key="7">
    <source>
        <dbReference type="EMBL" id="KAF7401068.1"/>
    </source>
</evidence>
<dbReference type="Gene3D" id="2.60.120.260">
    <property type="entry name" value="Galactose-binding domain-like"/>
    <property type="match status" value="1"/>
</dbReference>
<feature type="transmembrane region" description="Helical" evidence="5">
    <location>
        <begin position="57"/>
        <end position="73"/>
    </location>
</feature>
<dbReference type="Proteomes" id="UP000617340">
    <property type="component" value="Unassembled WGS sequence"/>
</dbReference>
<dbReference type="PROSITE" id="PS51469">
    <property type="entry name" value="SUN"/>
    <property type="match status" value="1"/>
</dbReference>
<keyword evidence="8" id="KW-1185">Reference proteome</keyword>
<dbReference type="InterPro" id="IPR012919">
    <property type="entry name" value="SUN_dom"/>
</dbReference>
<proteinExistence type="predicted"/>
<gene>
    <name evidence="7" type="ORF">HZH68_006888</name>
</gene>
<keyword evidence="2 5" id="KW-0812">Transmembrane</keyword>
<accession>A0A834K6N4</accession>
<evidence type="ECO:0000313" key="8">
    <source>
        <dbReference type="Proteomes" id="UP000617340"/>
    </source>
</evidence>
<dbReference type="PANTHER" id="PTHR12911:SF8">
    <property type="entry name" value="KLAROID PROTEIN-RELATED"/>
    <property type="match status" value="1"/>
</dbReference>
<organism evidence="7 8">
    <name type="scientific">Vespula germanica</name>
    <name type="common">German yellow jacket</name>
    <name type="synonym">Paravespula germanica</name>
    <dbReference type="NCBI Taxonomy" id="30212"/>
    <lineage>
        <taxon>Eukaryota</taxon>
        <taxon>Metazoa</taxon>
        <taxon>Ecdysozoa</taxon>
        <taxon>Arthropoda</taxon>
        <taxon>Hexapoda</taxon>
        <taxon>Insecta</taxon>
        <taxon>Pterygota</taxon>
        <taxon>Neoptera</taxon>
        <taxon>Endopterygota</taxon>
        <taxon>Hymenoptera</taxon>
        <taxon>Apocrita</taxon>
        <taxon>Aculeata</taxon>
        <taxon>Vespoidea</taxon>
        <taxon>Vespidae</taxon>
        <taxon>Vespinae</taxon>
        <taxon>Vespula</taxon>
    </lineage>
</organism>
<reference evidence="7" key="1">
    <citation type="journal article" date="2020" name="G3 (Bethesda)">
        <title>High-Quality Assemblies for Three Invasive Social Wasps from the &lt;i&gt;Vespula&lt;/i&gt; Genus.</title>
        <authorList>
            <person name="Harrop T.W.R."/>
            <person name="Guhlin J."/>
            <person name="McLaughlin G.M."/>
            <person name="Permina E."/>
            <person name="Stockwell P."/>
            <person name="Gilligan J."/>
            <person name="Le Lec M.F."/>
            <person name="Gruber M.A.M."/>
            <person name="Quinn O."/>
            <person name="Lovegrove M."/>
            <person name="Duncan E.J."/>
            <person name="Remnant E.J."/>
            <person name="Van Eeckhoven J."/>
            <person name="Graham B."/>
            <person name="Knapp R.A."/>
            <person name="Langford K.W."/>
            <person name="Kronenberg Z."/>
            <person name="Press M.O."/>
            <person name="Eacker S.M."/>
            <person name="Wilson-Rankin E.E."/>
            <person name="Purcell J."/>
            <person name="Lester P.J."/>
            <person name="Dearden P.K."/>
        </authorList>
    </citation>
    <scope>NUCLEOTIDE SEQUENCE</scope>
    <source>
        <strain evidence="7">Linc-1</strain>
    </source>
</reference>
<dbReference type="PANTHER" id="PTHR12911">
    <property type="entry name" value="SAD1/UNC-84-LIKE PROTEIN-RELATED"/>
    <property type="match status" value="1"/>
</dbReference>
<feature type="transmembrane region" description="Helical" evidence="5">
    <location>
        <begin position="20"/>
        <end position="37"/>
    </location>
</feature>
<dbReference type="GO" id="GO:0043495">
    <property type="term" value="F:protein-membrane adaptor activity"/>
    <property type="evidence" value="ECO:0007669"/>
    <property type="project" value="TreeGrafter"/>
</dbReference>
<dbReference type="EMBL" id="JACSDZ010000006">
    <property type="protein sequence ID" value="KAF7401068.1"/>
    <property type="molecule type" value="Genomic_DNA"/>
</dbReference>
<dbReference type="AlphaFoldDB" id="A0A834K6N4"/>
<dbReference type="Pfam" id="PF07738">
    <property type="entry name" value="Sad1_UNC"/>
    <property type="match status" value="1"/>
</dbReference>
<comment type="caution">
    <text evidence="7">The sequence shown here is derived from an EMBL/GenBank/DDBJ whole genome shotgun (WGS) entry which is preliminary data.</text>
</comment>
<keyword evidence="4 5" id="KW-0472">Membrane</keyword>
<feature type="domain" description="SUN" evidence="6">
    <location>
        <begin position="161"/>
        <end position="322"/>
    </location>
</feature>
<comment type="subcellular location">
    <subcellularLocation>
        <location evidence="1">Membrane</location>
    </subcellularLocation>
</comment>
<dbReference type="GO" id="GO:0034993">
    <property type="term" value="C:meiotic nuclear membrane microtubule tethering complex"/>
    <property type="evidence" value="ECO:0007669"/>
    <property type="project" value="TreeGrafter"/>
</dbReference>
<name>A0A834K6N4_VESGE</name>
<protein>
    <recommendedName>
        <fullName evidence="6">SUN domain-containing protein</fullName>
    </recommendedName>
</protein>
<dbReference type="InterPro" id="IPR045119">
    <property type="entry name" value="SUN1-5"/>
</dbReference>
<evidence type="ECO:0000259" key="6">
    <source>
        <dbReference type="PROSITE" id="PS51469"/>
    </source>
</evidence>
<evidence type="ECO:0000256" key="5">
    <source>
        <dbReference type="SAM" id="Phobius"/>
    </source>
</evidence>
<keyword evidence="3 5" id="KW-1133">Transmembrane helix</keyword>
<evidence type="ECO:0000256" key="1">
    <source>
        <dbReference type="ARBA" id="ARBA00004370"/>
    </source>
</evidence>
<evidence type="ECO:0000256" key="2">
    <source>
        <dbReference type="ARBA" id="ARBA00022692"/>
    </source>
</evidence>
<evidence type="ECO:0000256" key="4">
    <source>
        <dbReference type="ARBA" id="ARBA00023136"/>
    </source>
</evidence>
<evidence type="ECO:0000256" key="3">
    <source>
        <dbReference type="ARBA" id="ARBA00022989"/>
    </source>
</evidence>
<sequence length="323" mass="37373">MSRVKGDIAIKKNSYKKTNGTSHALVKLMIFDLWFLYKVRQICRLSYQVSRPILRTIYFMAIGAGILFIYTLLNGNINSTTCEKYNKHKESREPNVEILAISDRSKADTILLKEEISKLKMKTFNLDMMMRKMNAELSNIHSPLKKTYLEMADFVSESVGGSVISTPDTESYFESKSTQFYFFGIPIWRPNYFTPRKVIQPWSQAGECWAFRGSHGKIVLELAIFATISHVTMEHIPVSMSLTGKIDSAPKKFIVFGYLRNQYIPIDTFEYNIQGAPTQTFLITKRELSNIPFKTIMLEILSNWGNEKYTCIYRFRIHGKSYE</sequence>